<dbReference type="RefSeq" id="WP_188363124.1">
    <property type="nucleotide sequence ID" value="NZ_BMFG01000014.1"/>
</dbReference>
<feature type="region of interest" description="Disordered" evidence="1">
    <location>
        <begin position="29"/>
        <end position="51"/>
    </location>
</feature>
<evidence type="ECO:0000256" key="1">
    <source>
        <dbReference type="SAM" id="MobiDB-lite"/>
    </source>
</evidence>
<organism evidence="2 3">
    <name type="scientific">Flavobacterium orientale</name>
    <dbReference type="NCBI Taxonomy" id="1756020"/>
    <lineage>
        <taxon>Bacteria</taxon>
        <taxon>Pseudomonadati</taxon>
        <taxon>Bacteroidota</taxon>
        <taxon>Flavobacteriia</taxon>
        <taxon>Flavobacteriales</taxon>
        <taxon>Flavobacteriaceae</taxon>
        <taxon>Flavobacterium</taxon>
    </lineage>
</organism>
<reference evidence="2" key="2">
    <citation type="submission" date="2020-09" db="EMBL/GenBank/DDBJ databases">
        <authorList>
            <person name="Sun Q."/>
            <person name="Zhou Y."/>
        </authorList>
    </citation>
    <scope>NUCLEOTIDE SEQUENCE</scope>
    <source>
        <strain evidence="2">CGMCC 1.12506</strain>
    </source>
</reference>
<reference evidence="2" key="1">
    <citation type="journal article" date="2014" name="Int. J. Syst. Evol. Microbiol.">
        <title>Complete genome sequence of Corynebacterium casei LMG S-19264T (=DSM 44701T), isolated from a smear-ripened cheese.</title>
        <authorList>
            <consortium name="US DOE Joint Genome Institute (JGI-PGF)"/>
            <person name="Walter F."/>
            <person name="Albersmeier A."/>
            <person name="Kalinowski J."/>
            <person name="Ruckert C."/>
        </authorList>
    </citation>
    <scope>NUCLEOTIDE SEQUENCE</scope>
    <source>
        <strain evidence="2">CGMCC 1.12506</strain>
    </source>
</reference>
<sequence length="51" mass="6098">MKGVFKENKDLIFIKEEFNTFLKKKKQPIAEKQEEAQTENQETLILEEVEL</sequence>
<dbReference type="EMBL" id="BMFG01000014">
    <property type="protein sequence ID" value="GGD35649.1"/>
    <property type="molecule type" value="Genomic_DNA"/>
</dbReference>
<dbReference type="AlphaFoldDB" id="A0A916Y9W9"/>
<dbReference type="Proteomes" id="UP000625735">
    <property type="component" value="Unassembled WGS sequence"/>
</dbReference>
<evidence type="ECO:0000313" key="3">
    <source>
        <dbReference type="Proteomes" id="UP000625735"/>
    </source>
</evidence>
<protein>
    <submittedName>
        <fullName evidence="2">Uncharacterized protein</fullName>
    </submittedName>
</protein>
<evidence type="ECO:0000313" key="2">
    <source>
        <dbReference type="EMBL" id="GGD35649.1"/>
    </source>
</evidence>
<proteinExistence type="predicted"/>
<gene>
    <name evidence="2" type="ORF">GCM10011343_26930</name>
</gene>
<comment type="caution">
    <text evidence="2">The sequence shown here is derived from an EMBL/GenBank/DDBJ whole genome shotgun (WGS) entry which is preliminary data.</text>
</comment>
<name>A0A916Y9W9_9FLAO</name>
<accession>A0A916Y9W9</accession>
<keyword evidence="3" id="KW-1185">Reference proteome</keyword>